<organism evidence="2 3">
    <name type="scientific">Kingdonia uniflora</name>
    <dbReference type="NCBI Taxonomy" id="39325"/>
    <lineage>
        <taxon>Eukaryota</taxon>
        <taxon>Viridiplantae</taxon>
        <taxon>Streptophyta</taxon>
        <taxon>Embryophyta</taxon>
        <taxon>Tracheophyta</taxon>
        <taxon>Spermatophyta</taxon>
        <taxon>Magnoliopsida</taxon>
        <taxon>Ranunculales</taxon>
        <taxon>Circaeasteraceae</taxon>
        <taxon>Kingdonia</taxon>
    </lineage>
</organism>
<dbReference type="PANTHER" id="PTHR45752">
    <property type="entry name" value="LEUCINE-RICH REPEAT-CONTAINING"/>
    <property type="match status" value="1"/>
</dbReference>
<proteinExistence type="predicted"/>
<dbReference type="InterPro" id="IPR001611">
    <property type="entry name" value="Leu-rich_rpt"/>
</dbReference>
<dbReference type="Gene3D" id="3.80.10.10">
    <property type="entry name" value="Ribonuclease Inhibitor"/>
    <property type="match status" value="1"/>
</dbReference>
<dbReference type="Proteomes" id="UP000541444">
    <property type="component" value="Unassembled WGS sequence"/>
</dbReference>
<gene>
    <name evidence="2" type="ORF">GIB67_004126</name>
</gene>
<sequence length="500" mass="57013">MSNDIREVPADTPECSQLVTLSLASNRSLKKIPAGFFGGMKCLATLDLSHTDIEYLPQSFSSFNKCLRSLYLDCCTDLQDISLIGNLKTLEILGLQYTSIPWLPEEISGLTNLKMLNLTNNYKNLKCIPPKVISSLSNLEELCMLYSFGEWEIDGTRDNASLAEVASLAKLTSLYLDVENEKWLSTDIGPSHHWEKLEKFILICNIRASTTMEGAAIAVISVTELAKCAAVPIVRYISYVAPTAALYAWDHIFYYETYCNDLQSKVQEDLLRLEHDVIGKVNLARDNRDVIHEVVQNWLKMVIDVRDKATQLYNEARAINSCFQGWGSASHRIGKKSKEKIVIVDKLLRKVIWSDINMERSRPTHQTRKPQNATCGEMPFIKIPLSFSGICTKIPTIGGRDVNQFISNLKKLQITDCYLKYIFPIQIFQGLLQLEELEVSFCDDMEELFEFEECLRLFILLFFLCLKAKRVCSPFNRQGTYVELLPSIIDFFEFLPKHKS</sequence>
<dbReference type="InterPro" id="IPR057135">
    <property type="entry name" value="At4g27190-like_LRR"/>
</dbReference>
<dbReference type="EMBL" id="JACGCM010000628">
    <property type="protein sequence ID" value="KAF6169734.1"/>
    <property type="molecule type" value="Genomic_DNA"/>
</dbReference>
<dbReference type="InterPro" id="IPR050715">
    <property type="entry name" value="LRR-SigEffector_domain"/>
</dbReference>
<dbReference type="Pfam" id="PF13855">
    <property type="entry name" value="LRR_8"/>
    <property type="match status" value="1"/>
</dbReference>
<name>A0A7J7NRY4_9MAGN</name>
<evidence type="ECO:0000313" key="2">
    <source>
        <dbReference type="EMBL" id="KAF6169734.1"/>
    </source>
</evidence>
<protein>
    <recommendedName>
        <fullName evidence="1">Disease resistance protein At4g27190-like leucine-rich repeats domain-containing protein</fullName>
    </recommendedName>
</protein>
<dbReference type="Pfam" id="PF23247">
    <property type="entry name" value="LRR_RPS2"/>
    <property type="match status" value="1"/>
</dbReference>
<dbReference type="PANTHER" id="PTHR45752:SF187">
    <property type="entry name" value="LEUCINE-RICH REPEAT AND IQ DOMAIN-CONTAINING PROTEIN 4"/>
    <property type="match status" value="1"/>
</dbReference>
<keyword evidence="3" id="KW-1185">Reference proteome</keyword>
<evidence type="ECO:0000259" key="1">
    <source>
        <dbReference type="Pfam" id="PF23247"/>
    </source>
</evidence>
<dbReference type="SUPFAM" id="SSF52058">
    <property type="entry name" value="L domain-like"/>
    <property type="match status" value="1"/>
</dbReference>
<accession>A0A7J7NRY4</accession>
<comment type="caution">
    <text evidence="2">The sequence shown here is derived from an EMBL/GenBank/DDBJ whole genome shotgun (WGS) entry which is preliminary data.</text>
</comment>
<reference evidence="2 3" key="1">
    <citation type="journal article" date="2020" name="IScience">
        <title>Genome Sequencing of the Endangered Kingdonia uniflora (Circaeasteraceae, Ranunculales) Reveals Potential Mechanisms of Evolutionary Specialization.</title>
        <authorList>
            <person name="Sun Y."/>
            <person name="Deng T."/>
            <person name="Zhang A."/>
            <person name="Moore M.J."/>
            <person name="Landis J.B."/>
            <person name="Lin N."/>
            <person name="Zhang H."/>
            <person name="Zhang X."/>
            <person name="Huang J."/>
            <person name="Zhang X."/>
            <person name="Sun H."/>
            <person name="Wang H."/>
        </authorList>
    </citation>
    <scope>NUCLEOTIDE SEQUENCE [LARGE SCALE GENOMIC DNA]</scope>
    <source>
        <strain evidence="2">TB1705</strain>
        <tissue evidence="2">Leaf</tissue>
    </source>
</reference>
<feature type="domain" description="Disease resistance protein At4g27190-like leucine-rich repeats" evidence="1">
    <location>
        <begin position="403"/>
        <end position="453"/>
    </location>
</feature>
<dbReference type="InterPro" id="IPR032675">
    <property type="entry name" value="LRR_dom_sf"/>
</dbReference>
<evidence type="ECO:0000313" key="3">
    <source>
        <dbReference type="Proteomes" id="UP000541444"/>
    </source>
</evidence>
<dbReference type="AlphaFoldDB" id="A0A7J7NRY4"/>